<feature type="compositionally biased region" description="Low complexity" evidence="1">
    <location>
        <begin position="26"/>
        <end position="35"/>
    </location>
</feature>
<evidence type="ECO:0000256" key="1">
    <source>
        <dbReference type="SAM" id="MobiDB-lite"/>
    </source>
</evidence>
<evidence type="ECO:0000256" key="2">
    <source>
        <dbReference type="SAM" id="Phobius"/>
    </source>
</evidence>
<organism evidence="3">
    <name type="scientific">freshwater metagenome</name>
    <dbReference type="NCBI Taxonomy" id="449393"/>
    <lineage>
        <taxon>unclassified sequences</taxon>
        <taxon>metagenomes</taxon>
        <taxon>ecological metagenomes</taxon>
    </lineage>
</organism>
<dbReference type="InterPro" id="IPR050834">
    <property type="entry name" value="Glycosyltransf_2"/>
</dbReference>
<protein>
    <submittedName>
        <fullName evidence="3">Unannotated protein</fullName>
    </submittedName>
</protein>
<dbReference type="Pfam" id="PF13641">
    <property type="entry name" value="Glyco_tranf_2_3"/>
    <property type="match status" value="1"/>
</dbReference>
<proteinExistence type="predicted"/>
<reference evidence="3" key="1">
    <citation type="submission" date="2020-05" db="EMBL/GenBank/DDBJ databases">
        <authorList>
            <person name="Chiriac C."/>
            <person name="Salcher M."/>
            <person name="Ghai R."/>
            <person name="Kavagutti S V."/>
        </authorList>
    </citation>
    <scope>NUCLEOTIDE SEQUENCE</scope>
</reference>
<feature type="transmembrane region" description="Helical" evidence="2">
    <location>
        <begin position="726"/>
        <end position="747"/>
    </location>
</feature>
<accession>A0A6J6HPX8</accession>
<dbReference type="EMBL" id="CAEZVF010000010">
    <property type="protein sequence ID" value="CAB4615056.1"/>
    <property type="molecule type" value="Genomic_DNA"/>
</dbReference>
<feature type="transmembrane region" description="Helical" evidence="2">
    <location>
        <begin position="607"/>
        <end position="633"/>
    </location>
</feature>
<gene>
    <name evidence="3" type="ORF">UFOPK1939_00130</name>
</gene>
<dbReference type="AlphaFoldDB" id="A0A6J6HPX8"/>
<dbReference type="PANTHER" id="PTHR43685">
    <property type="entry name" value="GLYCOSYLTRANSFERASE"/>
    <property type="match status" value="1"/>
</dbReference>
<feature type="transmembrane region" description="Helical" evidence="2">
    <location>
        <begin position="574"/>
        <end position="595"/>
    </location>
</feature>
<sequence length="1066" mass="112420">MTEPITPDSDPTALPVGDVDEPVANPESSELVPEVPSEEVEAFFTDEDFESEPEVVDPHLDQSVAAVVVVHDGMTWLPIVVAALRAQERPLQKIVVVDTGSQDESSEFLLREFEPEFIVTMPRKTSFADAVAAGVTRVGSADWLWILHDDSAPKVDALLHLVAAANSSRADIVGPKVLGWNDRTHLLEIGITIGLGGRRETGLERGERDQGQHDRDQDVLAVGSAGMLIKSSVWKALDGFDPFLPMFRDDVDLGWRANSAGYRVAIAPRAVVHHAEAATHRRRSADAVNLHPRRSDRLNAMRVVLMNVPTWQFPLLIVGLVLGSLFRSLGFVIGKAFVPARDEFVALEQLVTHLGALREGRQRRQSAQTVPHKEVATLLAAPGTQLRQSLDTVAGVLTSSGAEPVRLGSAMESGPGQDDAMEGLVDTGTSFIGRQLRRQGVWTTLVLTVLALIAGRQLFGTGRLQGGALLPAPGGASDWWSAFATSWHAVSAGSSLPASPSLAVLATASIGFLSSASAVVDALVILAVPLAYATAYGSLRSVVRSPGLRVWASATYALLPAVTIAMSAGRLGTIVVAVLLPLLIRAAAHVVGLGFNPPGSRAAWGTGLLLAVVGCFAPIVWLVAVVLFVVAAYTIAPSREERQRLFIVCAVPLVVWLPWSLELVRHPQNFLLEAGAPAPDLADPALPIWSLFALNPGGAAAPWWILTVGIIPAAVVALLRRSRREFIIRLWAVGAGCLVAAVVLSWITVWPPNSLPVAAWPGPMILMAAAALLTAAAVGNEGSFRRLSATRFSVRQVLAGGLAVLALLAPIGSAVAWVARGDGEPVAKGAEAVLPAFVALQSQGSAQPRTMVLQAQSGRVAYSLVRGTGPHLGDAEVAPLRSKVTDLDAVVSDLAAGRGGIEIQRLANYAVRFVLVNAPVPLQLSEQLDAAPGLTRLGAPNGGALWQVNTLSARARFVPTKGTPSLLPSGVINADGKVPAKWSGGQIVLSESADAGWQASLNGKRLKSTTVNGWAQGFVLPAKSSGTVQIRYVSPARGGWLVIATIALVVVVVLALPARREEGDEV</sequence>
<keyword evidence="2" id="KW-0812">Transmembrane</keyword>
<feature type="region of interest" description="Disordered" evidence="1">
    <location>
        <begin position="1"/>
        <end position="37"/>
    </location>
</feature>
<feature type="transmembrane region" description="Helical" evidence="2">
    <location>
        <begin position="798"/>
        <end position="819"/>
    </location>
</feature>
<dbReference type="SUPFAM" id="SSF53448">
    <property type="entry name" value="Nucleotide-diphospho-sugar transferases"/>
    <property type="match status" value="1"/>
</dbReference>
<dbReference type="PANTHER" id="PTHR43685:SF3">
    <property type="entry name" value="SLR2126 PROTEIN"/>
    <property type="match status" value="1"/>
</dbReference>
<dbReference type="InterPro" id="IPR029044">
    <property type="entry name" value="Nucleotide-diphossugar_trans"/>
</dbReference>
<dbReference type="Gene3D" id="3.90.550.10">
    <property type="entry name" value="Spore Coat Polysaccharide Biosynthesis Protein SpsA, Chain A"/>
    <property type="match status" value="1"/>
</dbReference>
<feature type="transmembrane region" description="Helical" evidence="2">
    <location>
        <begin position="645"/>
        <end position="661"/>
    </location>
</feature>
<keyword evidence="2" id="KW-1133">Transmembrane helix</keyword>
<evidence type="ECO:0000313" key="3">
    <source>
        <dbReference type="EMBL" id="CAB4615056.1"/>
    </source>
</evidence>
<feature type="transmembrane region" description="Helical" evidence="2">
    <location>
        <begin position="1038"/>
        <end position="1058"/>
    </location>
</feature>
<feature type="transmembrane region" description="Helical" evidence="2">
    <location>
        <begin position="311"/>
        <end position="333"/>
    </location>
</feature>
<feature type="transmembrane region" description="Helical" evidence="2">
    <location>
        <begin position="503"/>
        <end position="528"/>
    </location>
</feature>
<keyword evidence="2" id="KW-0472">Membrane</keyword>
<feature type="transmembrane region" description="Helical" evidence="2">
    <location>
        <begin position="440"/>
        <end position="459"/>
    </location>
</feature>
<feature type="transmembrane region" description="Helical" evidence="2">
    <location>
        <begin position="759"/>
        <end position="778"/>
    </location>
</feature>
<name>A0A6J6HPX8_9ZZZZ</name>
<feature type="transmembrane region" description="Helical" evidence="2">
    <location>
        <begin position="701"/>
        <end position="719"/>
    </location>
</feature>